<accession>A0A0P9D369</accession>
<proteinExistence type="predicted"/>
<evidence type="ECO:0000313" key="2">
    <source>
        <dbReference type="Proteomes" id="UP000050509"/>
    </source>
</evidence>
<dbReference type="AlphaFoldDB" id="A0A0P9D369"/>
<protein>
    <submittedName>
        <fullName evidence="1">Uncharacterized protein</fullName>
    </submittedName>
</protein>
<reference evidence="1 2" key="1">
    <citation type="submission" date="2015-09" db="EMBL/GenBank/DDBJ databases">
        <title>Draft genome sequence of Kouleothrix aurantiaca JCM 19913.</title>
        <authorList>
            <person name="Hemp J."/>
        </authorList>
    </citation>
    <scope>NUCLEOTIDE SEQUENCE [LARGE SCALE GENOMIC DNA]</scope>
    <source>
        <strain evidence="1 2">COM-B</strain>
    </source>
</reference>
<comment type="caution">
    <text evidence="1">The sequence shown here is derived from an EMBL/GenBank/DDBJ whole genome shotgun (WGS) entry which is preliminary data.</text>
</comment>
<sequence>MPFIIVAVMMMLLLGVAIVRGLMPPEPPLAYMQAEYEPERRVLAPGQTLIYTPTLTVNHAGRVELIRSFWDVGRNQSAMLCDDTLAPSVEIVRALPPLLHGVLRQQPVRLPIPNLKPGTYLLVTSATNPEGGEAVTQVPFRVTQRCNG</sequence>
<keyword evidence="2" id="KW-1185">Reference proteome</keyword>
<name>A0A0P9D369_9CHLR</name>
<dbReference type="Proteomes" id="UP000050509">
    <property type="component" value="Unassembled WGS sequence"/>
</dbReference>
<organism evidence="1 2">
    <name type="scientific">Kouleothrix aurantiaca</name>
    <dbReference type="NCBI Taxonomy" id="186479"/>
    <lineage>
        <taxon>Bacteria</taxon>
        <taxon>Bacillati</taxon>
        <taxon>Chloroflexota</taxon>
        <taxon>Chloroflexia</taxon>
        <taxon>Chloroflexales</taxon>
        <taxon>Roseiflexineae</taxon>
        <taxon>Roseiflexaceae</taxon>
        <taxon>Kouleothrix</taxon>
    </lineage>
</organism>
<evidence type="ECO:0000313" key="1">
    <source>
        <dbReference type="EMBL" id="KPV52450.1"/>
    </source>
</evidence>
<gene>
    <name evidence="1" type="ORF">SE17_15445</name>
</gene>
<dbReference type="EMBL" id="LJCR01000541">
    <property type="protein sequence ID" value="KPV52450.1"/>
    <property type="molecule type" value="Genomic_DNA"/>
</dbReference>